<reference evidence="1" key="1">
    <citation type="journal article" date="2021" name="Proc. Natl. Acad. Sci. U.S.A.">
        <title>A Catalog of Tens of Thousands of Viruses from Human Metagenomes Reveals Hidden Associations with Chronic Diseases.</title>
        <authorList>
            <person name="Tisza M.J."/>
            <person name="Buck C.B."/>
        </authorList>
    </citation>
    <scope>NUCLEOTIDE SEQUENCE</scope>
    <source>
        <strain evidence="1">CtOv05</strain>
    </source>
</reference>
<accession>A0A8S5P526</accession>
<dbReference type="EMBL" id="BK015329">
    <property type="protein sequence ID" value="DAE01749.1"/>
    <property type="molecule type" value="Genomic_DNA"/>
</dbReference>
<proteinExistence type="predicted"/>
<organism evidence="1">
    <name type="scientific">Myoviridae sp. ctOv05</name>
    <dbReference type="NCBI Taxonomy" id="2825094"/>
    <lineage>
        <taxon>Viruses</taxon>
        <taxon>Duplodnaviria</taxon>
        <taxon>Heunggongvirae</taxon>
        <taxon>Uroviricota</taxon>
        <taxon>Caudoviricetes</taxon>
    </lineage>
</organism>
<dbReference type="SUPFAM" id="SSF88659">
    <property type="entry name" value="Sigma3 and sigma4 domains of RNA polymerase sigma factors"/>
    <property type="match status" value="1"/>
</dbReference>
<dbReference type="InterPro" id="IPR013324">
    <property type="entry name" value="RNA_pol_sigma_r3/r4-like"/>
</dbReference>
<sequence length="153" mass="17651">MSIIWKYLDKRAGAVEAIKDFGSMRFIIDHTDDEMKAAYEKMSGISSPQFDGMPHSHNPHAAEERIVKGIEEVDVLKERYRQALEYMAWFLPAWEELSEDERYVLEAFYGEANEYGGGVIYTIAEHFHIEQSSAYNKKNRALQHLTVLLFGKG</sequence>
<evidence type="ECO:0000313" key="1">
    <source>
        <dbReference type="EMBL" id="DAE01749.1"/>
    </source>
</evidence>
<protein>
    <submittedName>
        <fullName evidence="1">Uncharacterized protein</fullName>
    </submittedName>
</protein>
<name>A0A8S5P526_9CAUD</name>